<evidence type="ECO:0000256" key="8">
    <source>
        <dbReference type="ARBA" id="ARBA00031828"/>
    </source>
</evidence>
<comment type="subcellular location">
    <subcellularLocation>
        <location evidence="2 9">Cytoplasm</location>
    </subcellularLocation>
</comment>
<proteinExistence type="inferred from homology"/>
<dbReference type="Proteomes" id="UP000005950">
    <property type="component" value="Unassembled WGS sequence"/>
</dbReference>
<dbReference type="InterPro" id="IPR006543">
    <property type="entry name" value="Histidinol-phos"/>
</dbReference>
<dbReference type="STRING" id="545696.HOLDEFILI_03828"/>
<feature type="binding site" evidence="11">
    <location>
        <position position="104"/>
    </location>
    <ligand>
        <name>Zn(2+)</name>
        <dbReference type="ChEBI" id="CHEBI:29105"/>
    </ligand>
</feature>
<dbReference type="InterPro" id="IPR004446">
    <property type="entry name" value="Heptose_bisP_phosphatase"/>
</dbReference>
<keyword evidence="4 9" id="KW-0963">Cytoplasm</keyword>
<dbReference type="NCBIfam" id="TIGR01662">
    <property type="entry name" value="HAD-SF-IIIA"/>
    <property type="match status" value="1"/>
</dbReference>
<dbReference type="InterPro" id="IPR006549">
    <property type="entry name" value="HAD-SF_hydro_IIIA"/>
</dbReference>
<dbReference type="EMBL" id="ACCF01000241">
    <property type="protein sequence ID" value="EEF66023.1"/>
    <property type="molecule type" value="Genomic_DNA"/>
</dbReference>
<dbReference type="Gene3D" id="3.40.50.1000">
    <property type="entry name" value="HAD superfamily/HAD-like"/>
    <property type="match status" value="1"/>
</dbReference>
<feature type="binding site" evidence="11">
    <location>
        <position position="114"/>
    </location>
    <ligand>
        <name>Zn(2+)</name>
        <dbReference type="ChEBI" id="CHEBI:29105"/>
    </ligand>
</feature>
<feature type="active site" description="Proton donor" evidence="10">
    <location>
        <position position="23"/>
    </location>
</feature>
<feature type="binding site" evidence="11">
    <location>
        <position position="106"/>
    </location>
    <ligand>
        <name>Zn(2+)</name>
        <dbReference type="ChEBI" id="CHEBI:29105"/>
    </ligand>
</feature>
<dbReference type="RefSeq" id="WP_006060972.1">
    <property type="nucleotide sequence ID" value="NZ_GG657562.1"/>
</dbReference>
<sequence>MQRGEKREIKGNEGMKTAFLDRDGTINRDYPDVEWKGKTEPELIDGAMEGLRFLQDQGYALIMITNQYLIDEGIITYADYQNFTDRLVWRLAQQGIHLQDIFFCPHRRDAGCRCCKPKPGMIEQALEKYPEIDLKQSILIGDSAGDRELARSLAIPFYEIADEGRHPRKNWKAVYALG</sequence>
<feature type="binding site" evidence="11">
    <location>
        <position position="23"/>
    </location>
    <ligand>
        <name>Mg(2+)</name>
        <dbReference type="ChEBI" id="CHEBI:18420"/>
    </ligand>
</feature>
<dbReference type="InterPro" id="IPR013954">
    <property type="entry name" value="PNK3P"/>
</dbReference>
<dbReference type="EC" id="3.1.3.-" evidence="9"/>
<organism evidence="12 13">
    <name type="scientific">Holdemania filiformis DSM 12042</name>
    <dbReference type="NCBI Taxonomy" id="545696"/>
    <lineage>
        <taxon>Bacteria</taxon>
        <taxon>Bacillati</taxon>
        <taxon>Bacillota</taxon>
        <taxon>Erysipelotrichia</taxon>
        <taxon>Erysipelotrichales</taxon>
        <taxon>Erysipelotrichaceae</taxon>
        <taxon>Holdemania</taxon>
    </lineage>
</organism>
<dbReference type="GO" id="GO:0005737">
    <property type="term" value="C:cytoplasm"/>
    <property type="evidence" value="ECO:0007669"/>
    <property type="project" value="UniProtKB-SubCell"/>
</dbReference>
<dbReference type="InterPro" id="IPR036412">
    <property type="entry name" value="HAD-like_sf"/>
</dbReference>
<dbReference type="SUPFAM" id="SSF56784">
    <property type="entry name" value="HAD-like"/>
    <property type="match status" value="1"/>
</dbReference>
<feature type="active site" description="Nucleophile" evidence="10">
    <location>
        <position position="21"/>
    </location>
</feature>
<evidence type="ECO:0000256" key="5">
    <source>
        <dbReference type="ARBA" id="ARBA00022723"/>
    </source>
</evidence>
<reference evidence="12 13" key="1">
    <citation type="submission" date="2008-12" db="EMBL/GenBank/DDBJ databases">
        <authorList>
            <person name="Fulton L."/>
            <person name="Clifton S."/>
            <person name="Fulton B."/>
            <person name="Xu J."/>
            <person name="Minx P."/>
            <person name="Pepin K.H."/>
            <person name="Johnson M."/>
            <person name="Bhonagiri V."/>
            <person name="Nash W.E."/>
            <person name="Mardis E.R."/>
            <person name="Wilson R.K."/>
        </authorList>
    </citation>
    <scope>NUCLEOTIDE SEQUENCE [LARGE SCALE GENOMIC DNA]</scope>
    <source>
        <strain evidence="12 13">DSM 12042</strain>
    </source>
</reference>
<name>B9YDB2_9FIRM</name>
<gene>
    <name evidence="12" type="primary">gmhB</name>
    <name evidence="12" type="ORF">HOLDEFILI_03828</name>
</gene>
<comment type="subunit">
    <text evidence="3">Monomer.</text>
</comment>
<keyword evidence="6 9" id="KW-0378">Hydrolase</keyword>
<keyword evidence="5 11" id="KW-0479">Metal-binding</keyword>
<comment type="caution">
    <text evidence="12">The sequence shown here is derived from an EMBL/GenBank/DDBJ whole genome shotgun (WGS) entry which is preliminary data.</text>
</comment>
<dbReference type="NCBIfam" id="TIGR01656">
    <property type="entry name" value="Histidinol-ppas"/>
    <property type="match status" value="1"/>
</dbReference>
<feature type="binding site" evidence="11">
    <location>
        <position position="142"/>
    </location>
    <ligand>
        <name>Mg(2+)</name>
        <dbReference type="ChEBI" id="CHEBI:18420"/>
    </ligand>
</feature>
<dbReference type="GO" id="GO:0046872">
    <property type="term" value="F:metal ion binding"/>
    <property type="evidence" value="ECO:0007669"/>
    <property type="project" value="UniProtKB-KW"/>
</dbReference>
<evidence type="ECO:0000256" key="2">
    <source>
        <dbReference type="ARBA" id="ARBA00004496"/>
    </source>
</evidence>
<dbReference type="PIRSF" id="PIRSF004682">
    <property type="entry name" value="GmhB"/>
    <property type="match status" value="1"/>
</dbReference>
<feature type="binding site" evidence="11">
    <location>
        <position position="112"/>
    </location>
    <ligand>
        <name>Zn(2+)</name>
        <dbReference type="ChEBI" id="CHEBI:29105"/>
    </ligand>
</feature>
<evidence type="ECO:0000256" key="1">
    <source>
        <dbReference type="ARBA" id="ARBA00001946"/>
    </source>
</evidence>
<dbReference type="PANTHER" id="PTHR42891:SF1">
    <property type="entry name" value="D-GLYCERO-BETA-D-MANNO-HEPTOSE-1,7-BISPHOSPHATE 7-PHOSPHATASE"/>
    <property type="match status" value="1"/>
</dbReference>
<comment type="cofactor">
    <cofactor evidence="11">
        <name>Zn(2+)</name>
        <dbReference type="ChEBI" id="CHEBI:29105"/>
    </cofactor>
</comment>
<evidence type="ECO:0000256" key="9">
    <source>
        <dbReference type="PIRNR" id="PIRNR004682"/>
    </source>
</evidence>
<accession>B9YDB2</accession>
<evidence type="ECO:0000256" key="10">
    <source>
        <dbReference type="PIRSR" id="PIRSR004682-1"/>
    </source>
</evidence>
<reference evidence="12 13" key="2">
    <citation type="submission" date="2009-02" db="EMBL/GenBank/DDBJ databases">
        <title>Draft genome sequence of Holdemania filiformis DSM 12042.</title>
        <authorList>
            <person name="Sudarsanam P."/>
            <person name="Ley R."/>
            <person name="Guruge J."/>
            <person name="Turnbaugh P.J."/>
            <person name="Mahowald M."/>
            <person name="Liep D."/>
            <person name="Gordon J."/>
        </authorList>
    </citation>
    <scope>NUCLEOTIDE SEQUENCE [LARGE SCALE GENOMIC DNA]</scope>
    <source>
        <strain evidence="12 13">DSM 12042</strain>
    </source>
</reference>
<keyword evidence="7 9" id="KW-0119">Carbohydrate metabolism</keyword>
<dbReference type="HOGENOM" id="CLU_085077_4_1_9"/>
<comment type="similarity">
    <text evidence="9">Belongs to the gmhB family.</text>
</comment>
<evidence type="ECO:0000313" key="12">
    <source>
        <dbReference type="EMBL" id="EEF66023.1"/>
    </source>
</evidence>
<keyword evidence="11" id="KW-0862">Zinc</keyword>
<feature type="binding site" evidence="11">
    <location>
        <position position="21"/>
    </location>
    <ligand>
        <name>Mg(2+)</name>
        <dbReference type="ChEBI" id="CHEBI:18420"/>
    </ligand>
</feature>
<evidence type="ECO:0000256" key="4">
    <source>
        <dbReference type="ARBA" id="ARBA00022490"/>
    </source>
</evidence>
<dbReference type="PANTHER" id="PTHR42891">
    <property type="entry name" value="D-GLYCERO-BETA-D-MANNO-HEPTOSE-1,7-BISPHOSPHATE 7-PHOSPHATASE"/>
    <property type="match status" value="1"/>
</dbReference>
<protein>
    <recommendedName>
        <fullName evidence="8 9">D,D-heptose 1,7-bisphosphate phosphatase</fullName>
        <ecNumber evidence="9">3.1.3.-</ecNumber>
    </recommendedName>
</protein>
<dbReference type="InterPro" id="IPR023214">
    <property type="entry name" value="HAD_sf"/>
</dbReference>
<dbReference type="GO" id="GO:0016791">
    <property type="term" value="F:phosphatase activity"/>
    <property type="evidence" value="ECO:0007669"/>
    <property type="project" value="InterPro"/>
</dbReference>
<evidence type="ECO:0000256" key="6">
    <source>
        <dbReference type="ARBA" id="ARBA00022801"/>
    </source>
</evidence>
<evidence type="ECO:0000256" key="3">
    <source>
        <dbReference type="ARBA" id="ARBA00011245"/>
    </source>
</evidence>
<evidence type="ECO:0000256" key="11">
    <source>
        <dbReference type="PIRSR" id="PIRSR004682-4"/>
    </source>
</evidence>
<dbReference type="eggNOG" id="COG0241">
    <property type="taxonomic scope" value="Bacteria"/>
</dbReference>
<dbReference type="AlphaFoldDB" id="B9YDB2"/>
<dbReference type="GO" id="GO:0005975">
    <property type="term" value="P:carbohydrate metabolic process"/>
    <property type="evidence" value="ECO:0007669"/>
    <property type="project" value="InterPro"/>
</dbReference>
<keyword evidence="11" id="KW-0460">Magnesium</keyword>
<evidence type="ECO:0000256" key="7">
    <source>
        <dbReference type="ARBA" id="ARBA00023277"/>
    </source>
</evidence>
<comment type="cofactor">
    <cofactor evidence="1 11">
        <name>Mg(2+)</name>
        <dbReference type="ChEBI" id="CHEBI:18420"/>
    </cofactor>
</comment>
<dbReference type="Pfam" id="PF08645">
    <property type="entry name" value="PNK3P"/>
    <property type="match status" value="1"/>
</dbReference>
<evidence type="ECO:0000313" key="13">
    <source>
        <dbReference type="Proteomes" id="UP000005950"/>
    </source>
</evidence>